<evidence type="ECO:0000313" key="4">
    <source>
        <dbReference type="WBParaSite" id="ACRNAN_scaffold1015.g16958.t1"/>
    </source>
</evidence>
<sequence>MASFSQGIKSEKPKWNGFKEPGMKGRLRKLLFKEALADVEFILTKDTTEPVKVFAHSLFLSMASDVFMTMFYDERFKKITWDESLQRHHINIEDIDPNTFKQLIRFLYTDHIDMDADSALAMLYTAQKYNIATLKKKCILELETALEHKKNNPSYVFDIVMVASGYDLTKLLDASLLVLVKHEEYINHSSFMALDKDVMSLVIQFLWKFAKDPALVFKRMVEFAEKKLLELGKPAADEPALREYLKNAISNLNPEVFKMLQFFDQKFFFAYAGLLTDEQQKNILNNLTSDIQHHSHKNHRHLSNMDGGFANSYVFGHSSGLPSHGSPVYGYRSFMISDYSDSDSNDDPRLATRRNGRNRGFY</sequence>
<dbReference type="AlphaFoldDB" id="A0A914CFP1"/>
<organism evidence="3 4">
    <name type="scientific">Acrobeloides nanus</name>
    <dbReference type="NCBI Taxonomy" id="290746"/>
    <lineage>
        <taxon>Eukaryota</taxon>
        <taxon>Metazoa</taxon>
        <taxon>Ecdysozoa</taxon>
        <taxon>Nematoda</taxon>
        <taxon>Chromadorea</taxon>
        <taxon>Rhabditida</taxon>
        <taxon>Tylenchina</taxon>
        <taxon>Cephalobomorpha</taxon>
        <taxon>Cephaloboidea</taxon>
        <taxon>Cephalobidae</taxon>
        <taxon>Acrobeloides</taxon>
    </lineage>
</organism>
<accession>A0A914CFP1</accession>
<evidence type="ECO:0000259" key="2">
    <source>
        <dbReference type="PROSITE" id="PS50097"/>
    </source>
</evidence>
<dbReference type="PANTHER" id="PTHR45774">
    <property type="entry name" value="BTB/POZ DOMAIN-CONTAINING"/>
    <property type="match status" value="1"/>
</dbReference>
<dbReference type="WBParaSite" id="ACRNAN_scaffold1015.g16958.t1">
    <property type="protein sequence ID" value="ACRNAN_scaffold1015.g16958.t1"/>
    <property type="gene ID" value="ACRNAN_scaffold1015.g16958"/>
</dbReference>
<dbReference type="PANTHER" id="PTHR45774:SF3">
    <property type="entry name" value="BTB (POZ) DOMAIN-CONTAINING 2B-RELATED"/>
    <property type="match status" value="1"/>
</dbReference>
<protein>
    <submittedName>
        <fullName evidence="4">BTB domain-containing protein</fullName>
    </submittedName>
</protein>
<dbReference type="SUPFAM" id="SSF54695">
    <property type="entry name" value="POZ domain"/>
    <property type="match status" value="1"/>
</dbReference>
<reference evidence="4" key="1">
    <citation type="submission" date="2022-11" db="UniProtKB">
        <authorList>
            <consortium name="WormBaseParasite"/>
        </authorList>
    </citation>
    <scope>IDENTIFICATION</scope>
</reference>
<feature type="compositionally biased region" description="Basic residues" evidence="1">
    <location>
        <begin position="351"/>
        <end position="362"/>
    </location>
</feature>
<feature type="region of interest" description="Disordered" evidence="1">
    <location>
        <begin position="341"/>
        <end position="362"/>
    </location>
</feature>
<dbReference type="Pfam" id="PF00651">
    <property type="entry name" value="BTB"/>
    <property type="match status" value="1"/>
</dbReference>
<dbReference type="InterPro" id="IPR000210">
    <property type="entry name" value="BTB/POZ_dom"/>
</dbReference>
<dbReference type="Proteomes" id="UP000887540">
    <property type="component" value="Unplaced"/>
</dbReference>
<evidence type="ECO:0000313" key="3">
    <source>
        <dbReference type="Proteomes" id="UP000887540"/>
    </source>
</evidence>
<evidence type="ECO:0000256" key="1">
    <source>
        <dbReference type="SAM" id="MobiDB-lite"/>
    </source>
</evidence>
<dbReference type="InterPro" id="IPR011333">
    <property type="entry name" value="SKP1/BTB/POZ_sf"/>
</dbReference>
<proteinExistence type="predicted"/>
<name>A0A914CFP1_9BILA</name>
<dbReference type="PROSITE" id="PS50097">
    <property type="entry name" value="BTB"/>
    <property type="match status" value="1"/>
</dbReference>
<feature type="domain" description="BTB" evidence="2">
    <location>
        <begin position="37"/>
        <end position="116"/>
    </location>
</feature>
<dbReference type="Gene3D" id="3.30.710.10">
    <property type="entry name" value="Potassium Channel Kv1.1, Chain A"/>
    <property type="match status" value="1"/>
</dbReference>
<dbReference type="SMART" id="SM00225">
    <property type="entry name" value="BTB"/>
    <property type="match status" value="1"/>
</dbReference>
<keyword evidence="3" id="KW-1185">Reference proteome</keyword>